<sequence length="612" mass="70288">MSARLWWALMLCTICSTATAKEEPLSSVADLRYGVALYHYYQDQHFLALSDLLVAEEQGGIKGHGDNPEIMMGGFYMAYGLERTASDIFERLLDSNRPQKTRDAAWLYLAKMRYLRGDLAATHEALEHISETPVGAAVEELESLKVNLFIKENRLEEARAIVEKVSLREDRAPYLYFNMAGAYARNQNYEQAVAFYNRITQMRQRSEAHLSLYDKAMTAAGFAHLYNQQNDLAVQQFKQVRLDGPYSNRALLGFGWAQVEGENYQAALTPWQALSKRTLIDENTQEAMVAIPYAYEQMDLKPAALQKYREAEASFESEIATLDIYMQELRGDAMLEALNIDPSEDINWLDYAQSSNLAPQLTYLTELFSRNTFRGLIQELRDLLDLKRRLVEWQGRMNFYNDMLVEREANRLAEMDFMAQQEAYSRLIALNAERADIFSYLAAVEQSNDFTALLQGDELSRLERIERAERNISLLEAAGEDVTEAKEKVRRHRGLLEWQSGQFFAERLWRGRKTLAELDQNIQSASKAQDRIQSQVANGNDLAPYRARIDDSRARIDVQLEQVHSEIQNAQEVLRGEVANALDDQRTRLRYYLAQSRLAIARLLDEADGEDY</sequence>
<dbReference type="RefSeq" id="WP_236984025.1">
    <property type="nucleotide sequence ID" value="NZ_AP023086.1"/>
</dbReference>
<protein>
    <recommendedName>
        <fullName evidence="5">Tetratricopeptide repeat protein</fullName>
    </recommendedName>
</protein>
<keyword evidence="1" id="KW-0802">TPR repeat</keyword>
<dbReference type="SUPFAM" id="SSF48452">
    <property type="entry name" value="TPR-like"/>
    <property type="match status" value="1"/>
</dbReference>
<keyword evidence="4" id="KW-1185">Reference proteome</keyword>
<feature type="signal peptide" evidence="2">
    <location>
        <begin position="1"/>
        <end position="20"/>
    </location>
</feature>
<reference evidence="3 4" key="1">
    <citation type="journal article" date="2022" name="IScience">
        <title>An ultrasensitive nanofiber-based assay for enzymatic hydrolysis and deep-sea microbial degradation of cellulose.</title>
        <authorList>
            <person name="Tsudome M."/>
            <person name="Tachioka M."/>
            <person name="Miyazaki M."/>
            <person name="Uchimura K."/>
            <person name="Tsuda M."/>
            <person name="Takaki Y."/>
            <person name="Deguchi S."/>
        </authorList>
    </citation>
    <scope>NUCLEOTIDE SEQUENCE [LARGE SCALE GENOMIC DNA]</scope>
    <source>
        <strain evidence="3 4">GE09</strain>
    </source>
</reference>
<dbReference type="Proteomes" id="UP001320119">
    <property type="component" value="Chromosome"/>
</dbReference>
<evidence type="ECO:0000313" key="3">
    <source>
        <dbReference type="EMBL" id="BCD99098.1"/>
    </source>
</evidence>
<evidence type="ECO:0000313" key="4">
    <source>
        <dbReference type="Proteomes" id="UP001320119"/>
    </source>
</evidence>
<name>A0AAN1WK42_9GAMM</name>
<dbReference type="KEGG" id="marq:MARGE09_P3299"/>
<dbReference type="InterPro" id="IPR019734">
    <property type="entry name" value="TPR_rpt"/>
</dbReference>
<gene>
    <name evidence="3" type="ORF">MARGE09_P3299</name>
</gene>
<evidence type="ECO:0008006" key="5">
    <source>
        <dbReference type="Google" id="ProtNLM"/>
    </source>
</evidence>
<proteinExistence type="predicted"/>
<feature type="chain" id="PRO_5042827082" description="Tetratricopeptide repeat protein" evidence="2">
    <location>
        <begin position="21"/>
        <end position="612"/>
    </location>
</feature>
<evidence type="ECO:0000256" key="2">
    <source>
        <dbReference type="SAM" id="SignalP"/>
    </source>
</evidence>
<accession>A0AAN1WK42</accession>
<feature type="repeat" description="TPR" evidence="1">
    <location>
        <begin position="173"/>
        <end position="206"/>
    </location>
</feature>
<dbReference type="Gene3D" id="1.25.40.10">
    <property type="entry name" value="Tetratricopeptide repeat domain"/>
    <property type="match status" value="2"/>
</dbReference>
<evidence type="ECO:0000256" key="1">
    <source>
        <dbReference type="PROSITE-ProRule" id="PRU00339"/>
    </source>
</evidence>
<dbReference type="AlphaFoldDB" id="A0AAN1WK42"/>
<dbReference type="EMBL" id="AP023086">
    <property type="protein sequence ID" value="BCD99098.1"/>
    <property type="molecule type" value="Genomic_DNA"/>
</dbReference>
<dbReference type="PROSITE" id="PS50005">
    <property type="entry name" value="TPR"/>
    <property type="match status" value="1"/>
</dbReference>
<organism evidence="3 4">
    <name type="scientific">Marinagarivorans cellulosilyticus</name>
    <dbReference type="NCBI Taxonomy" id="2721545"/>
    <lineage>
        <taxon>Bacteria</taxon>
        <taxon>Pseudomonadati</taxon>
        <taxon>Pseudomonadota</taxon>
        <taxon>Gammaproteobacteria</taxon>
        <taxon>Cellvibrionales</taxon>
        <taxon>Cellvibrionaceae</taxon>
        <taxon>Marinagarivorans</taxon>
    </lineage>
</organism>
<dbReference type="InterPro" id="IPR011990">
    <property type="entry name" value="TPR-like_helical_dom_sf"/>
</dbReference>
<keyword evidence="2" id="KW-0732">Signal</keyword>